<feature type="transmembrane region" description="Helical" evidence="13">
    <location>
        <begin position="531"/>
        <end position="558"/>
    </location>
</feature>
<keyword evidence="6" id="KW-0915">Sodium</keyword>
<organism evidence="14 15">
    <name type="scientific">Holothuria leucospilota</name>
    <name type="common">Black long sea cucumber</name>
    <name type="synonym">Mertensiothuria leucospilota</name>
    <dbReference type="NCBI Taxonomy" id="206669"/>
    <lineage>
        <taxon>Eukaryota</taxon>
        <taxon>Metazoa</taxon>
        <taxon>Echinodermata</taxon>
        <taxon>Eleutherozoa</taxon>
        <taxon>Echinozoa</taxon>
        <taxon>Holothuroidea</taxon>
        <taxon>Aspidochirotacea</taxon>
        <taxon>Aspidochirotida</taxon>
        <taxon>Holothuriidae</taxon>
        <taxon>Holothuria</taxon>
    </lineage>
</organism>
<evidence type="ECO:0000256" key="2">
    <source>
        <dbReference type="ARBA" id="ARBA00022448"/>
    </source>
</evidence>
<reference evidence="14" key="1">
    <citation type="submission" date="2021-10" db="EMBL/GenBank/DDBJ databases">
        <title>Tropical sea cucumber genome reveals ecological adaptation and Cuvierian tubules defense mechanism.</title>
        <authorList>
            <person name="Chen T."/>
        </authorList>
    </citation>
    <scope>NUCLEOTIDE SEQUENCE</scope>
    <source>
        <strain evidence="14">Nanhai2018</strain>
        <tissue evidence="14">Muscle</tissue>
    </source>
</reference>
<evidence type="ECO:0000256" key="13">
    <source>
        <dbReference type="SAM" id="Phobius"/>
    </source>
</evidence>
<dbReference type="PANTHER" id="PTHR11690">
    <property type="entry name" value="AMILORIDE-SENSITIVE SODIUM CHANNEL-RELATED"/>
    <property type="match status" value="1"/>
</dbReference>
<dbReference type="EMBL" id="JAIZAY010000020">
    <property type="protein sequence ID" value="KAJ8022813.1"/>
    <property type="molecule type" value="Genomic_DNA"/>
</dbReference>
<evidence type="ECO:0000256" key="5">
    <source>
        <dbReference type="ARBA" id="ARBA00022989"/>
    </source>
</evidence>
<evidence type="ECO:0000256" key="10">
    <source>
        <dbReference type="ARBA" id="ARBA00023303"/>
    </source>
</evidence>
<comment type="similarity">
    <text evidence="11">Belongs to the amiloride-sensitive sodium channel (TC 1.A.6) family.</text>
</comment>
<dbReference type="GO" id="GO:0015280">
    <property type="term" value="F:ligand-gated sodium channel activity"/>
    <property type="evidence" value="ECO:0007669"/>
    <property type="project" value="TreeGrafter"/>
</dbReference>
<evidence type="ECO:0000256" key="8">
    <source>
        <dbReference type="ARBA" id="ARBA00023136"/>
    </source>
</evidence>
<keyword evidence="2 11" id="KW-0813">Transport</keyword>
<keyword evidence="3 11" id="KW-0894">Sodium channel</keyword>
<evidence type="ECO:0000256" key="4">
    <source>
        <dbReference type="ARBA" id="ARBA00022692"/>
    </source>
</evidence>
<keyword evidence="8 13" id="KW-0472">Membrane</keyword>
<evidence type="ECO:0000313" key="15">
    <source>
        <dbReference type="Proteomes" id="UP001152320"/>
    </source>
</evidence>
<dbReference type="Gene3D" id="1.10.287.770">
    <property type="entry name" value="YojJ-like"/>
    <property type="match status" value="1"/>
</dbReference>
<evidence type="ECO:0000256" key="6">
    <source>
        <dbReference type="ARBA" id="ARBA00023053"/>
    </source>
</evidence>
<sequence length="569" mass="65030">MYTTETNPSEMPRRVVPNMSTPIVSSFEVEKPSNSKDRSFCSVLNKFATVTTAHGPFHIAVSENVFSKIFWTVMLIFAAGILTWQTYELIADYNSYNTASELIHSESIPFPAVTICNVNRMKRSLLTTSEKFSEVVRLDGGWKESTFKEYDWFWEELPDWWGDYSERLANATSGTNFTTEVYPGEKKDSRSEGQPNDDIQAYEYNGLIDNMYYDYGVGNSDCDDGDHEKFFETLGSNNFMQGVNRLFTPTKDDLEELGHKKEDFILQCSFNGRKCSHRNFTTFQNSRYGNCFTFNGTREATVSKAGSHYGLHLTLFIEEPEYVGVFSEETGARLLVHPKEVFPHVDDLGITLAPGFATQIGIRQVVHIMRLSLPYYNCSNGESDGHFTMTSHNYSIISCQKRCLLDAMRQNCGCVSEIYEDFNGTRLCSCRDDRCRQRMENLFTKNKLSCECPPPCNEILYNTQMSSSLWPARRYQDHLIEKLAAANDREAARVLQDPMAVRQNLVRVKVYFQELNYERVQQTPKHTIPTLFGAIGGIFGLYVGFSIFTFAEIIVLLLDIIRTALFSNE</sequence>
<evidence type="ECO:0000313" key="14">
    <source>
        <dbReference type="EMBL" id="KAJ8022813.1"/>
    </source>
</evidence>
<keyword evidence="9 11" id="KW-0739">Sodium transport</keyword>
<evidence type="ECO:0000256" key="3">
    <source>
        <dbReference type="ARBA" id="ARBA00022461"/>
    </source>
</evidence>
<dbReference type="InterPro" id="IPR001873">
    <property type="entry name" value="ENaC"/>
</dbReference>
<proteinExistence type="inferred from homology"/>
<gene>
    <name evidence="14" type="ORF">HOLleu_37811</name>
</gene>
<keyword evidence="10 11" id="KW-0407">Ion channel</keyword>
<evidence type="ECO:0000256" key="1">
    <source>
        <dbReference type="ARBA" id="ARBA00004141"/>
    </source>
</evidence>
<dbReference type="Gene3D" id="2.60.470.10">
    <property type="entry name" value="Acid-sensing ion channels like domains"/>
    <property type="match status" value="1"/>
</dbReference>
<feature type="region of interest" description="Disordered" evidence="12">
    <location>
        <begin position="176"/>
        <end position="197"/>
    </location>
</feature>
<keyword evidence="15" id="KW-1185">Reference proteome</keyword>
<dbReference type="AlphaFoldDB" id="A0A9Q0YHS3"/>
<evidence type="ECO:0000256" key="7">
    <source>
        <dbReference type="ARBA" id="ARBA00023065"/>
    </source>
</evidence>
<evidence type="ECO:0000256" key="12">
    <source>
        <dbReference type="SAM" id="MobiDB-lite"/>
    </source>
</evidence>
<evidence type="ECO:0000256" key="11">
    <source>
        <dbReference type="RuleBase" id="RU000679"/>
    </source>
</evidence>
<accession>A0A9Q0YHS3</accession>
<comment type="caution">
    <text evidence="14">The sequence shown here is derived from an EMBL/GenBank/DDBJ whole genome shotgun (WGS) entry which is preliminary data.</text>
</comment>
<keyword evidence="7 11" id="KW-0406">Ion transport</keyword>
<dbReference type="PANTHER" id="PTHR11690:SF248">
    <property type="entry name" value="PICKPOCKET 17, ISOFORM A"/>
    <property type="match status" value="1"/>
</dbReference>
<dbReference type="Proteomes" id="UP001152320">
    <property type="component" value="Chromosome 20"/>
</dbReference>
<dbReference type="PRINTS" id="PR01078">
    <property type="entry name" value="AMINACHANNEL"/>
</dbReference>
<keyword evidence="5 13" id="KW-1133">Transmembrane helix</keyword>
<dbReference type="Pfam" id="PF00858">
    <property type="entry name" value="ASC"/>
    <property type="match status" value="1"/>
</dbReference>
<protein>
    <submittedName>
        <fullName evidence="14">Amiloride-sensitive sodium channel subunit gamma</fullName>
    </submittedName>
</protein>
<evidence type="ECO:0000256" key="9">
    <source>
        <dbReference type="ARBA" id="ARBA00023201"/>
    </source>
</evidence>
<dbReference type="GO" id="GO:0005886">
    <property type="term" value="C:plasma membrane"/>
    <property type="evidence" value="ECO:0007669"/>
    <property type="project" value="TreeGrafter"/>
</dbReference>
<comment type="subcellular location">
    <subcellularLocation>
        <location evidence="1">Membrane</location>
        <topology evidence="1">Multi-pass membrane protein</topology>
    </subcellularLocation>
</comment>
<name>A0A9Q0YHS3_HOLLE</name>
<dbReference type="OrthoDB" id="6021021at2759"/>
<keyword evidence="4 11" id="KW-0812">Transmembrane</keyword>